<dbReference type="InterPro" id="IPR018060">
    <property type="entry name" value="HTH_AraC"/>
</dbReference>
<dbReference type="GO" id="GO:0003700">
    <property type="term" value="F:DNA-binding transcription factor activity"/>
    <property type="evidence" value="ECO:0007669"/>
    <property type="project" value="InterPro"/>
</dbReference>
<accession>A0AAE4CCH7</accession>
<evidence type="ECO:0000256" key="3">
    <source>
        <dbReference type="ARBA" id="ARBA00023163"/>
    </source>
</evidence>
<keyword evidence="6" id="KW-1185">Reference proteome</keyword>
<dbReference type="GO" id="GO:0043565">
    <property type="term" value="F:sequence-specific DNA binding"/>
    <property type="evidence" value="ECO:0007669"/>
    <property type="project" value="InterPro"/>
</dbReference>
<sequence length="313" mass="34124">MVTVFETTDADEAYEALRRAYGKLGMRAGDGDHYVRLGHHSLGPARLHRNTFGMTVDMEGTPQGAVVLGRIGEGRIALDTPGSARRFGMPGEAFVVLQPGEPHQARLERVDIELALLDQDLIAEVSDAGDRPVRFLHHERVPAQGAALWGATYDYVSGCVTGTPEALAEPLVAGSMARLLAATALSVFPNDGTAEPTIEDRRDAHPASLHRAIAFIDDNAHRDITPAEIAAAAHVSVRAVQLAFRRHLGTTPREYLRRVRLAHAHRELLTADPRDTTVMTVAGRWGFADHSRFTAHYRAEYGVIPSQTLRRAG</sequence>
<keyword evidence="3" id="KW-0804">Transcription</keyword>
<dbReference type="Gene3D" id="1.10.10.60">
    <property type="entry name" value="Homeodomain-like"/>
    <property type="match status" value="1"/>
</dbReference>
<evidence type="ECO:0000259" key="4">
    <source>
        <dbReference type="PROSITE" id="PS01124"/>
    </source>
</evidence>
<protein>
    <submittedName>
        <fullName evidence="5">AraC-like DNA-binding protein</fullName>
    </submittedName>
</protein>
<gene>
    <name evidence="5" type="ORF">J2S41_006045</name>
</gene>
<dbReference type="Pfam" id="PF12833">
    <property type="entry name" value="HTH_18"/>
    <property type="match status" value="1"/>
</dbReference>
<dbReference type="SMART" id="SM00342">
    <property type="entry name" value="HTH_ARAC"/>
    <property type="match status" value="1"/>
</dbReference>
<evidence type="ECO:0000313" key="5">
    <source>
        <dbReference type="EMBL" id="MDR7279267.1"/>
    </source>
</evidence>
<evidence type="ECO:0000313" key="6">
    <source>
        <dbReference type="Proteomes" id="UP001183643"/>
    </source>
</evidence>
<dbReference type="SUPFAM" id="SSF46689">
    <property type="entry name" value="Homeodomain-like"/>
    <property type="match status" value="2"/>
</dbReference>
<dbReference type="AlphaFoldDB" id="A0AAE4CCH7"/>
<dbReference type="PANTHER" id="PTHR46796">
    <property type="entry name" value="HTH-TYPE TRANSCRIPTIONAL ACTIVATOR RHAS-RELATED"/>
    <property type="match status" value="1"/>
</dbReference>
<name>A0AAE4CCH7_9ACTN</name>
<dbReference type="InterPro" id="IPR050204">
    <property type="entry name" value="AraC_XylS_family_regulators"/>
</dbReference>
<dbReference type="PROSITE" id="PS01124">
    <property type="entry name" value="HTH_ARAC_FAMILY_2"/>
    <property type="match status" value="1"/>
</dbReference>
<organism evidence="5 6">
    <name type="scientific">Catenuloplanes atrovinosus</name>
    <dbReference type="NCBI Taxonomy" id="137266"/>
    <lineage>
        <taxon>Bacteria</taxon>
        <taxon>Bacillati</taxon>
        <taxon>Actinomycetota</taxon>
        <taxon>Actinomycetes</taxon>
        <taxon>Micromonosporales</taxon>
        <taxon>Micromonosporaceae</taxon>
        <taxon>Catenuloplanes</taxon>
    </lineage>
</organism>
<evidence type="ECO:0000256" key="2">
    <source>
        <dbReference type="ARBA" id="ARBA00023125"/>
    </source>
</evidence>
<dbReference type="PANTHER" id="PTHR46796:SF12">
    <property type="entry name" value="HTH-TYPE DNA-BINDING TRANSCRIPTIONAL ACTIVATOR EUTR"/>
    <property type="match status" value="1"/>
</dbReference>
<keyword evidence="1" id="KW-0805">Transcription regulation</keyword>
<dbReference type="EMBL" id="JAVDYB010000001">
    <property type="protein sequence ID" value="MDR7279267.1"/>
    <property type="molecule type" value="Genomic_DNA"/>
</dbReference>
<evidence type="ECO:0000256" key="1">
    <source>
        <dbReference type="ARBA" id="ARBA00023015"/>
    </source>
</evidence>
<dbReference type="InterPro" id="IPR009057">
    <property type="entry name" value="Homeodomain-like_sf"/>
</dbReference>
<proteinExistence type="predicted"/>
<comment type="caution">
    <text evidence="5">The sequence shown here is derived from an EMBL/GenBank/DDBJ whole genome shotgun (WGS) entry which is preliminary data.</text>
</comment>
<keyword evidence="2 5" id="KW-0238">DNA-binding</keyword>
<reference evidence="5" key="1">
    <citation type="submission" date="2023-07" db="EMBL/GenBank/DDBJ databases">
        <title>Sequencing the genomes of 1000 actinobacteria strains.</title>
        <authorList>
            <person name="Klenk H.-P."/>
        </authorList>
    </citation>
    <scope>NUCLEOTIDE SEQUENCE</scope>
    <source>
        <strain evidence="5">DSM 44707</strain>
    </source>
</reference>
<feature type="domain" description="HTH araC/xylS-type" evidence="4">
    <location>
        <begin position="210"/>
        <end position="311"/>
    </location>
</feature>
<dbReference type="Proteomes" id="UP001183643">
    <property type="component" value="Unassembled WGS sequence"/>
</dbReference>
<dbReference type="RefSeq" id="WP_310372712.1">
    <property type="nucleotide sequence ID" value="NZ_JAVDYB010000001.1"/>
</dbReference>